<proteinExistence type="predicted"/>
<keyword evidence="2" id="KW-1185">Reference proteome</keyword>
<sequence length="259" mass="31053">MIFTRYYFNNFCTLVGRDLAYIDKSSKMQKYTPLYNIYDNYPKYNVGKELGVTIEALKLKGCRKAPLKSFYDLTSKVKGAQTKILHKNYYPFKEQVENNDIREDDNSLIKYSNETIIDSNLEINDPDVVIGDQDQVVQDPHVMIEDPHVMIEEPDVVIEEPDAVLEEDLDTVTEHEGFDEEDQNFKEYLHSCLEDEIHVTNIHRFMHETECFARKYRQNNNYFWKFIVTLRLKLKKIMYIIIHFLLKYLTFRKYRPYMY</sequence>
<dbReference type="RefSeq" id="XP_028545812.1">
    <property type="nucleotide sequence ID" value="XM_028690011.1"/>
</dbReference>
<dbReference type="OrthoDB" id="382024at2759"/>
<name>A0A1Y1JRX8_PLAGO</name>
<evidence type="ECO:0000313" key="1">
    <source>
        <dbReference type="EMBL" id="GAW83223.1"/>
    </source>
</evidence>
<gene>
    <name evidence="1" type="ORF">PGO_140170</name>
</gene>
<protein>
    <submittedName>
        <fullName evidence="1">Uncharacterized protein</fullName>
    </submittedName>
</protein>
<dbReference type="OMA" id="CSLYYSN"/>
<accession>A0A1Y1JRX8</accession>
<evidence type="ECO:0000313" key="2">
    <source>
        <dbReference type="Proteomes" id="UP000195521"/>
    </source>
</evidence>
<comment type="caution">
    <text evidence="1">The sequence shown here is derived from an EMBL/GenBank/DDBJ whole genome shotgun (WGS) entry which is preliminary data.</text>
</comment>
<dbReference type="AlphaFoldDB" id="A0A1Y1JRX8"/>
<organism evidence="1 2">
    <name type="scientific">Plasmodium gonderi</name>
    <dbReference type="NCBI Taxonomy" id="77519"/>
    <lineage>
        <taxon>Eukaryota</taxon>
        <taxon>Sar</taxon>
        <taxon>Alveolata</taxon>
        <taxon>Apicomplexa</taxon>
        <taxon>Aconoidasida</taxon>
        <taxon>Haemosporida</taxon>
        <taxon>Plasmodiidae</taxon>
        <taxon>Plasmodium</taxon>
        <taxon>Plasmodium (Plasmodium)</taxon>
    </lineage>
</organism>
<dbReference type="GeneID" id="39749966"/>
<dbReference type="EMBL" id="BDQF01000015">
    <property type="protein sequence ID" value="GAW83223.1"/>
    <property type="molecule type" value="Genomic_DNA"/>
</dbReference>
<dbReference type="Proteomes" id="UP000195521">
    <property type="component" value="Unassembled WGS sequence"/>
</dbReference>
<reference evidence="2" key="1">
    <citation type="submission" date="2017-04" db="EMBL/GenBank/DDBJ databases">
        <title>Plasmodium gonderi genome.</title>
        <authorList>
            <person name="Arisue N."/>
            <person name="Honma H."/>
            <person name="Kawai S."/>
            <person name="Tougan T."/>
            <person name="Tanabe K."/>
            <person name="Horii T."/>
        </authorList>
    </citation>
    <scope>NUCLEOTIDE SEQUENCE [LARGE SCALE GENOMIC DNA]</scope>
    <source>
        <strain evidence="2">ATCC 30045</strain>
    </source>
</reference>